<feature type="region of interest" description="Disordered" evidence="1">
    <location>
        <begin position="98"/>
        <end position="154"/>
    </location>
</feature>
<protein>
    <submittedName>
        <fullName evidence="2">Unannotated protein</fullName>
    </submittedName>
</protein>
<proteinExistence type="predicted"/>
<sequence>MGEHDALVDARRARGVREDDEVAGRDRNMGSDRRPEQGGHRLCALGFAEHVDLANRCPGRSGGGQWQERAHGDQEGRAGVDELLSNLRFGVRRVDRRDDAARSRDAVEDDGELGDIRRHEGEDIALLETARDKPSCEGSHGGGETGVGEGATGGAIDERRLVTEFIGAGQDVVGEREIRNLDVGKRAHEHGGPPELGCPGHHAFPGLCRPMLAEDGRIGGAFGRMPENR</sequence>
<feature type="compositionally biased region" description="Gly residues" evidence="1">
    <location>
        <begin position="139"/>
        <end position="153"/>
    </location>
</feature>
<name>A0A6J7NBX4_9ZZZZ</name>
<gene>
    <name evidence="2" type="ORF">UFOPK3957_00870</name>
</gene>
<reference evidence="2" key="1">
    <citation type="submission" date="2020-05" db="EMBL/GenBank/DDBJ databases">
        <authorList>
            <person name="Chiriac C."/>
            <person name="Salcher M."/>
            <person name="Ghai R."/>
            <person name="Kavagutti S V."/>
        </authorList>
    </citation>
    <scope>NUCLEOTIDE SEQUENCE</scope>
</reference>
<dbReference type="AlphaFoldDB" id="A0A6J7NBX4"/>
<evidence type="ECO:0000313" key="2">
    <source>
        <dbReference type="EMBL" id="CAB4988352.1"/>
    </source>
</evidence>
<accession>A0A6J7NBX4</accession>
<organism evidence="2">
    <name type="scientific">freshwater metagenome</name>
    <dbReference type="NCBI Taxonomy" id="449393"/>
    <lineage>
        <taxon>unclassified sequences</taxon>
        <taxon>metagenomes</taxon>
        <taxon>ecological metagenomes</taxon>
    </lineage>
</organism>
<evidence type="ECO:0000256" key="1">
    <source>
        <dbReference type="SAM" id="MobiDB-lite"/>
    </source>
</evidence>
<feature type="region of interest" description="Disordered" evidence="1">
    <location>
        <begin position="1"/>
        <end position="39"/>
    </location>
</feature>
<dbReference type="EMBL" id="CAFBOM010000132">
    <property type="protein sequence ID" value="CAB4988352.1"/>
    <property type="molecule type" value="Genomic_DNA"/>
</dbReference>